<dbReference type="Pfam" id="PF04993">
    <property type="entry name" value="TfoX_N"/>
    <property type="match status" value="1"/>
</dbReference>
<dbReference type="InterPro" id="IPR037401">
    <property type="entry name" value="SnoaL-like"/>
</dbReference>
<dbReference type="AlphaFoldDB" id="J0H337"/>
<protein>
    <submittedName>
        <fullName evidence="3">Regulator of competence-specific genes</fullName>
    </submittedName>
</protein>
<dbReference type="InterPro" id="IPR047525">
    <property type="entry name" value="TfoX-like"/>
</dbReference>
<reference evidence="3 4" key="1">
    <citation type="submission" date="2012-02" db="EMBL/GenBank/DDBJ databases">
        <title>Improved High-Quality Draft Sequence of Rhizobium leguminosarum bv. trifolii WSM597.</title>
        <authorList>
            <consortium name="US DOE Joint Genome Institute"/>
            <person name="Lucas S."/>
            <person name="Han J."/>
            <person name="Lapidus A."/>
            <person name="Cheng J.-F."/>
            <person name="Goodwin L."/>
            <person name="Pitluck S."/>
            <person name="Peters L."/>
            <person name="Ovchinnikova G."/>
            <person name="Held B."/>
            <person name="Detter J.C."/>
            <person name="Han C."/>
            <person name="Tapia R."/>
            <person name="Land M."/>
            <person name="Hauser L."/>
            <person name="Kyrpides N."/>
            <person name="Ivanova N."/>
            <person name="Pagani I."/>
            <person name="Brau L."/>
            <person name="Yates R."/>
            <person name="O'Hara G."/>
            <person name="Rui T."/>
            <person name="Howieson J."/>
            <person name="Reeve W."/>
            <person name="Woyke T."/>
        </authorList>
    </citation>
    <scope>NUCLEOTIDE SEQUENCE [LARGE SCALE GENOMIC DNA]</scope>
    <source>
        <strain evidence="3 4">WSM597</strain>
    </source>
</reference>
<gene>
    <name evidence="3" type="ORF">Rleg9DRAFT_3273</name>
</gene>
<dbReference type="Gene3D" id="3.30.1460.30">
    <property type="entry name" value="YgaC/TfoX-N like chaperone"/>
    <property type="match status" value="1"/>
</dbReference>
<dbReference type="Pfam" id="PF12680">
    <property type="entry name" value="SnoaL_2"/>
    <property type="match status" value="1"/>
</dbReference>
<proteinExistence type="predicted"/>
<dbReference type="PANTHER" id="PTHR36121">
    <property type="entry name" value="PROTEIN SXY"/>
    <property type="match status" value="1"/>
</dbReference>
<dbReference type="Proteomes" id="UP000005092">
    <property type="component" value="Unassembled WGS sequence"/>
</dbReference>
<organism evidence="3 4">
    <name type="scientific">Rhizobium leguminosarum bv. trifolii WSM597</name>
    <dbReference type="NCBI Taxonomy" id="754764"/>
    <lineage>
        <taxon>Bacteria</taxon>
        <taxon>Pseudomonadati</taxon>
        <taxon>Pseudomonadota</taxon>
        <taxon>Alphaproteobacteria</taxon>
        <taxon>Hyphomicrobiales</taxon>
        <taxon>Rhizobiaceae</taxon>
        <taxon>Rhizobium/Agrobacterium group</taxon>
        <taxon>Rhizobium</taxon>
    </lineage>
</organism>
<dbReference type="SUPFAM" id="SSF159894">
    <property type="entry name" value="YgaC/TfoX-N like"/>
    <property type="match status" value="1"/>
</dbReference>
<evidence type="ECO:0000313" key="4">
    <source>
        <dbReference type="Proteomes" id="UP000005092"/>
    </source>
</evidence>
<dbReference type="Gene3D" id="3.10.450.50">
    <property type="match status" value="1"/>
</dbReference>
<name>J0H337_RHILT</name>
<accession>J0H337</accession>
<dbReference type="HOGENOM" id="CLU_1165102_0_0_5"/>
<dbReference type="InterPro" id="IPR007076">
    <property type="entry name" value="TfoX_N"/>
</dbReference>
<evidence type="ECO:0000313" key="3">
    <source>
        <dbReference type="EMBL" id="EJB04420.1"/>
    </source>
</evidence>
<dbReference type="InterPro" id="IPR032710">
    <property type="entry name" value="NTF2-like_dom_sf"/>
</dbReference>
<dbReference type="EMBL" id="JH719381">
    <property type="protein sequence ID" value="EJB04420.1"/>
    <property type="molecule type" value="Genomic_DNA"/>
</dbReference>
<feature type="domain" description="SnoaL-like" evidence="2">
    <location>
        <begin position="18"/>
        <end position="96"/>
    </location>
</feature>
<dbReference type="SUPFAM" id="SSF54427">
    <property type="entry name" value="NTF2-like"/>
    <property type="match status" value="1"/>
</dbReference>
<evidence type="ECO:0000259" key="2">
    <source>
        <dbReference type="Pfam" id="PF12680"/>
    </source>
</evidence>
<sequence>MESICGHMSLDADAREPEMSACLADDVTYCDPNGAIAGRAGLAAYMAGFKESVPAGRFIILGVLHHNERSLARWELRHEDETVLQTGTSFAAMSDGGSALSPASSILWRGGTMGNEATRSLALEFASQIAPPGAIDIRRFFGGSALVRNGAQFGFVMKGTLYLRVDAAMRAEFEADGSEPFSYRAAGREVTVRRYYAVPAHVIDDPSLLRRCSERAFDATTRPARKHSKATLAVSLPG</sequence>
<evidence type="ECO:0000259" key="1">
    <source>
        <dbReference type="Pfam" id="PF04993"/>
    </source>
</evidence>
<dbReference type="PANTHER" id="PTHR36121:SF1">
    <property type="entry name" value="PROTEIN SXY"/>
    <property type="match status" value="1"/>
</dbReference>
<feature type="domain" description="TfoX N-terminal" evidence="1">
    <location>
        <begin position="128"/>
        <end position="219"/>
    </location>
</feature>